<feature type="domain" description="DUF1559" evidence="3">
    <location>
        <begin position="52"/>
        <end position="94"/>
    </location>
</feature>
<organism evidence="4 5">
    <name type="scientific">bacterium (Candidatus Ratteibacteria) CG01_land_8_20_14_3_00_40_19</name>
    <dbReference type="NCBI Taxonomy" id="2014290"/>
    <lineage>
        <taxon>Bacteria</taxon>
        <taxon>Candidatus Ratteibacteria</taxon>
    </lineage>
</organism>
<name>A0A2M7E8K9_9BACT</name>
<dbReference type="Pfam" id="PF07963">
    <property type="entry name" value="N_methyl"/>
    <property type="match status" value="1"/>
</dbReference>
<dbReference type="GO" id="GO:0015628">
    <property type="term" value="P:protein secretion by the type II secretion system"/>
    <property type="evidence" value="ECO:0007669"/>
    <property type="project" value="InterPro"/>
</dbReference>
<evidence type="ECO:0000256" key="2">
    <source>
        <dbReference type="SAM" id="Phobius"/>
    </source>
</evidence>
<dbReference type="EMBL" id="PETL01000212">
    <property type="protein sequence ID" value="PIV64021.1"/>
    <property type="molecule type" value="Genomic_DNA"/>
</dbReference>
<gene>
    <name evidence="4" type="ORF">COS11_04345</name>
</gene>
<feature type="transmembrane region" description="Helical" evidence="2">
    <location>
        <begin position="27"/>
        <end position="50"/>
    </location>
</feature>
<dbReference type="InterPro" id="IPR045584">
    <property type="entry name" value="Pilin-like"/>
</dbReference>
<protein>
    <recommendedName>
        <fullName evidence="3">DUF1559 domain-containing protein</fullName>
    </recommendedName>
</protein>
<comment type="caution">
    <text evidence="4">The sequence shown here is derived from an EMBL/GenBank/DDBJ whole genome shotgun (WGS) entry which is preliminary data.</text>
</comment>
<evidence type="ECO:0000313" key="4">
    <source>
        <dbReference type="EMBL" id="PIV64021.1"/>
    </source>
</evidence>
<dbReference type="Pfam" id="PF07596">
    <property type="entry name" value="SBP_bac_10"/>
    <property type="match status" value="1"/>
</dbReference>
<sequence>MRLKVNCSGAIYRTVCRGAIYHARKGFTLIELLVVMAIMAALAGLLLPALGRAREKGRRTVCMANLKQLGIAIHMYAEDYFERFPGNGTEDSDSSEMGLLFPRYINAPTVWDCPGDKKNAFAAISNHALTNSSYAYDDEHLESEDLDIKLALAADRGILTTLTKKSNHSTEGLNVLYVDGAVRWVIADDAGNVKTSDVSNKEDLKD</sequence>
<evidence type="ECO:0000256" key="1">
    <source>
        <dbReference type="ARBA" id="ARBA00022481"/>
    </source>
</evidence>
<keyword evidence="2" id="KW-1133">Transmembrane helix</keyword>
<keyword evidence="2" id="KW-0812">Transmembrane</keyword>
<evidence type="ECO:0000313" key="5">
    <source>
        <dbReference type="Proteomes" id="UP000228886"/>
    </source>
</evidence>
<keyword evidence="1" id="KW-0488">Methylation</keyword>
<evidence type="ECO:0000259" key="3">
    <source>
        <dbReference type="Pfam" id="PF07596"/>
    </source>
</evidence>
<dbReference type="PANTHER" id="PTHR30093">
    <property type="entry name" value="GENERAL SECRETION PATHWAY PROTEIN G"/>
    <property type="match status" value="1"/>
</dbReference>
<dbReference type="Proteomes" id="UP000228886">
    <property type="component" value="Unassembled WGS sequence"/>
</dbReference>
<dbReference type="PROSITE" id="PS00409">
    <property type="entry name" value="PROKAR_NTER_METHYL"/>
    <property type="match status" value="1"/>
</dbReference>
<dbReference type="SUPFAM" id="SSF54523">
    <property type="entry name" value="Pili subunits"/>
    <property type="match status" value="1"/>
</dbReference>
<dbReference type="Gene3D" id="3.30.700.10">
    <property type="entry name" value="Glycoprotein, Type 4 Pilin"/>
    <property type="match status" value="1"/>
</dbReference>
<dbReference type="GO" id="GO:0015627">
    <property type="term" value="C:type II protein secretion system complex"/>
    <property type="evidence" value="ECO:0007669"/>
    <property type="project" value="InterPro"/>
</dbReference>
<dbReference type="InterPro" id="IPR012902">
    <property type="entry name" value="N_methyl_site"/>
</dbReference>
<dbReference type="AlphaFoldDB" id="A0A2M7E8K9"/>
<dbReference type="NCBIfam" id="TIGR02532">
    <property type="entry name" value="IV_pilin_GFxxxE"/>
    <property type="match status" value="1"/>
</dbReference>
<dbReference type="PRINTS" id="PR00813">
    <property type="entry name" value="BCTERIALGSPG"/>
</dbReference>
<dbReference type="InterPro" id="IPR011453">
    <property type="entry name" value="DUF1559"/>
</dbReference>
<dbReference type="PANTHER" id="PTHR30093:SF2">
    <property type="entry name" value="TYPE II SECRETION SYSTEM PROTEIN H"/>
    <property type="match status" value="1"/>
</dbReference>
<reference evidence="5" key="1">
    <citation type="submission" date="2017-09" db="EMBL/GenBank/DDBJ databases">
        <title>Depth-based differentiation of microbial function through sediment-hosted aquifers and enrichment of novel symbionts in the deep terrestrial subsurface.</title>
        <authorList>
            <person name="Probst A.J."/>
            <person name="Ladd B."/>
            <person name="Jarett J.K."/>
            <person name="Geller-Mcgrath D.E."/>
            <person name="Sieber C.M.K."/>
            <person name="Emerson J.B."/>
            <person name="Anantharaman K."/>
            <person name="Thomas B.C."/>
            <person name="Malmstrom R."/>
            <person name="Stieglmeier M."/>
            <person name="Klingl A."/>
            <person name="Woyke T."/>
            <person name="Ryan C.M."/>
            <person name="Banfield J.F."/>
        </authorList>
    </citation>
    <scope>NUCLEOTIDE SEQUENCE [LARGE SCALE GENOMIC DNA]</scope>
</reference>
<dbReference type="InterPro" id="IPR000983">
    <property type="entry name" value="Bac_GSPG_pilin"/>
</dbReference>
<proteinExistence type="predicted"/>
<accession>A0A2M7E8K9</accession>
<keyword evidence="2" id="KW-0472">Membrane</keyword>